<dbReference type="PANTHER" id="PTHR43632:SF1">
    <property type="entry name" value="PERMEASE COMPONENT OF TUNGSTATE ABC TRANSPORTER"/>
    <property type="match status" value="1"/>
</dbReference>
<evidence type="ECO:0000256" key="5">
    <source>
        <dbReference type="RuleBase" id="RU363032"/>
    </source>
</evidence>
<feature type="transmembrane region" description="Helical" evidence="5">
    <location>
        <begin position="203"/>
        <end position="225"/>
    </location>
</feature>
<evidence type="ECO:0000313" key="8">
    <source>
        <dbReference type="Proteomes" id="UP000321523"/>
    </source>
</evidence>
<comment type="subcellular location">
    <subcellularLocation>
        <location evidence="1 5">Cell membrane</location>
        <topology evidence="1 5">Multi-pass membrane protein</topology>
    </subcellularLocation>
</comment>
<dbReference type="EMBL" id="BJYZ01000020">
    <property type="protein sequence ID" value="GEO40140.1"/>
    <property type="molecule type" value="Genomic_DNA"/>
</dbReference>
<dbReference type="RefSeq" id="WP_044429699.1">
    <property type="nucleotide sequence ID" value="NZ_BJYZ01000020.1"/>
</dbReference>
<dbReference type="GO" id="GO:0055085">
    <property type="term" value="P:transmembrane transport"/>
    <property type="evidence" value="ECO:0007669"/>
    <property type="project" value="InterPro"/>
</dbReference>
<evidence type="ECO:0000256" key="1">
    <source>
        <dbReference type="ARBA" id="ARBA00004651"/>
    </source>
</evidence>
<sequence>MHDVIAAFGAAAGLILNFDARLADIVLLSLRVTLTAVSIAVLVGLPVGAMLGIARFRGRGLFIVLFNALMGLPPVVAGLLVYLALSRSGPLGSLGLLFTPTAMIVAQVVLVLPIVISITRQTVEDMWHEYEEQLRSLGSSRWRAIPTLIWDARFSLLTGVLAGFGRASAEVGAVLIVGGNIAGYTRTMTTAITLETGRGDLPLALGLGILLLALTLLINAAAYAIGHVARRSVG</sequence>
<protein>
    <submittedName>
        <fullName evidence="7">ABC transporter permease</fullName>
    </submittedName>
</protein>
<name>A0A512DV73_9PROT</name>
<dbReference type="PANTHER" id="PTHR43632">
    <property type="entry name" value="PERMEASE COMPONENT OF TUNGSTATE ABC TRANSPORTER"/>
    <property type="match status" value="1"/>
</dbReference>
<organism evidence="7 8">
    <name type="scientific">Skermanella aerolata</name>
    <dbReference type="NCBI Taxonomy" id="393310"/>
    <lineage>
        <taxon>Bacteria</taxon>
        <taxon>Pseudomonadati</taxon>
        <taxon>Pseudomonadota</taxon>
        <taxon>Alphaproteobacteria</taxon>
        <taxon>Rhodospirillales</taxon>
        <taxon>Azospirillaceae</taxon>
        <taxon>Skermanella</taxon>
    </lineage>
</organism>
<evidence type="ECO:0000256" key="2">
    <source>
        <dbReference type="ARBA" id="ARBA00022692"/>
    </source>
</evidence>
<comment type="similarity">
    <text evidence="5">Belongs to the binding-protein-dependent transport system permease family.</text>
</comment>
<dbReference type="Proteomes" id="UP000321523">
    <property type="component" value="Unassembled WGS sequence"/>
</dbReference>
<dbReference type="GO" id="GO:0005886">
    <property type="term" value="C:plasma membrane"/>
    <property type="evidence" value="ECO:0007669"/>
    <property type="project" value="UniProtKB-SubCell"/>
</dbReference>
<evidence type="ECO:0000256" key="4">
    <source>
        <dbReference type="ARBA" id="ARBA00023136"/>
    </source>
</evidence>
<dbReference type="PROSITE" id="PS50928">
    <property type="entry name" value="ABC_TM1"/>
    <property type="match status" value="1"/>
</dbReference>
<dbReference type="InterPro" id="IPR000515">
    <property type="entry name" value="MetI-like"/>
</dbReference>
<keyword evidence="2 5" id="KW-0812">Transmembrane</keyword>
<evidence type="ECO:0000313" key="7">
    <source>
        <dbReference type="EMBL" id="GEO40140.1"/>
    </source>
</evidence>
<accession>A0A512DV73</accession>
<keyword evidence="8" id="KW-1185">Reference proteome</keyword>
<feature type="domain" description="ABC transmembrane type-1" evidence="6">
    <location>
        <begin position="26"/>
        <end position="222"/>
    </location>
</feature>
<feature type="transmembrane region" description="Helical" evidence="5">
    <location>
        <begin position="33"/>
        <end position="54"/>
    </location>
</feature>
<dbReference type="CDD" id="cd06261">
    <property type="entry name" value="TM_PBP2"/>
    <property type="match status" value="1"/>
</dbReference>
<reference evidence="7 8" key="1">
    <citation type="submission" date="2019-07" db="EMBL/GenBank/DDBJ databases">
        <title>Whole genome shotgun sequence of Skermanella aerolata NBRC 106429.</title>
        <authorList>
            <person name="Hosoyama A."/>
            <person name="Uohara A."/>
            <person name="Ohji S."/>
            <person name="Ichikawa N."/>
        </authorList>
    </citation>
    <scope>NUCLEOTIDE SEQUENCE [LARGE SCALE GENOMIC DNA]</scope>
    <source>
        <strain evidence="7 8">NBRC 106429</strain>
    </source>
</reference>
<evidence type="ECO:0000256" key="3">
    <source>
        <dbReference type="ARBA" id="ARBA00022989"/>
    </source>
</evidence>
<dbReference type="NCBIfam" id="NF038017">
    <property type="entry name" value="ABC_perm1"/>
    <property type="match status" value="1"/>
</dbReference>
<dbReference type="InterPro" id="IPR049783">
    <property type="entry name" value="ABC_perm_TupB-like"/>
</dbReference>
<dbReference type="OrthoDB" id="9781724at2"/>
<dbReference type="AlphaFoldDB" id="A0A512DV73"/>
<dbReference type="SUPFAM" id="SSF161098">
    <property type="entry name" value="MetI-like"/>
    <property type="match status" value="1"/>
</dbReference>
<feature type="transmembrane region" description="Helical" evidence="5">
    <location>
        <begin position="97"/>
        <end position="118"/>
    </location>
</feature>
<comment type="caution">
    <text evidence="7">The sequence shown here is derived from an EMBL/GenBank/DDBJ whole genome shotgun (WGS) entry which is preliminary data.</text>
</comment>
<evidence type="ECO:0000259" key="6">
    <source>
        <dbReference type="PROSITE" id="PS50928"/>
    </source>
</evidence>
<keyword evidence="4 5" id="KW-0472">Membrane</keyword>
<keyword evidence="3 5" id="KW-1133">Transmembrane helix</keyword>
<dbReference type="Gene3D" id="1.10.3720.10">
    <property type="entry name" value="MetI-like"/>
    <property type="match status" value="1"/>
</dbReference>
<dbReference type="Pfam" id="PF00528">
    <property type="entry name" value="BPD_transp_1"/>
    <property type="match status" value="1"/>
</dbReference>
<keyword evidence="5" id="KW-0813">Transport</keyword>
<dbReference type="InterPro" id="IPR035906">
    <property type="entry name" value="MetI-like_sf"/>
</dbReference>
<proteinExistence type="inferred from homology"/>
<feature type="transmembrane region" description="Helical" evidence="5">
    <location>
        <begin position="61"/>
        <end position="85"/>
    </location>
</feature>
<gene>
    <name evidence="7" type="ORF">SAE02_42880</name>
</gene>